<organism evidence="3 4">
    <name type="scientific">Bacteroides helcogenes (strain ATCC 35417 / DSM 20613 / JCM 6297 / CCUG 15421 / P 36-108)</name>
    <dbReference type="NCBI Taxonomy" id="693979"/>
    <lineage>
        <taxon>Bacteria</taxon>
        <taxon>Pseudomonadati</taxon>
        <taxon>Bacteroidota</taxon>
        <taxon>Bacteroidia</taxon>
        <taxon>Bacteroidales</taxon>
        <taxon>Bacteroidaceae</taxon>
        <taxon>Bacteroides</taxon>
    </lineage>
</organism>
<dbReference type="KEGG" id="bhl:Bache_3232"/>
<accession>E6SRR6</accession>
<protein>
    <recommendedName>
        <fullName evidence="2">Lipocalin-like domain-containing protein</fullName>
    </recommendedName>
</protein>
<dbReference type="OrthoDB" id="1043349at2"/>
<dbReference type="InterPro" id="IPR024311">
    <property type="entry name" value="Lipocalin-like"/>
</dbReference>
<sequence length="285" mass="29080">MKIKNYLAMVIVALCAGACSNDNEKSMDLSEAVAGTYTVYTSAKVMGTSMVNNNETVKLTASAGDAKAALFYKGVWGEGRTSDLTVTAAVNGGYTLNGSGSIVASMGDSSHSGTYEFTVKGTISADKKEASFTFVIELGAMGTVTVTSGLGYAPAGEFLTGTYKGYTSTTFVHSPNPIVADGEVMTVTADEDGTVKVVLTSTKWGTTTVDKAKATRAEDGSYTFTGSGTSTVPAMHGGTANNYDCTLTGTVSADKGAVSSVFSIEMGGMGTVVVTFHKGTAPVAG</sequence>
<proteinExistence type="predicted"/>
<name>E6SRR6_BACT6</name>
<dbReference type="AlphaFoldDB" id="E6SRR6"/>
<evidence type="ECO:0000313" key="4">
    <source>
        <dbReference type="Proteomes" id="UP000008630"/>
    </source>
</evidence>
<dbReference type="eggNOG" id="ENOG502ZGR3">
    <property type="taxonomic scope" value="Bacteria"/>
</dbReference>
<feature type="domain" description="Lipocalin-like" evidence="2">
    <location>
        <begin position="33"/>
        <end position="144"/>
    </location>
</feature>
<keyword evidence="4" id="KW-1185">Reference proteome</keyword>
<dbReference type="HOGENOM" id="CLU_989216_0_0_10"/>
<dbReference type="Gene3D" id="2.40.128.340">
    <property type="match status" value="2"/>
</dbReference>
<gene>
    <name evidence="3" type="ordered locus">Bache_3232</name>
</gene>
<feature type="signal peptide" evidence="1">
    <location>
        <begin position="1"/>
        <end position="20"/>
    </location>
</feature>
<dbReference type="Pfam" id="PF13944">
    <property type="entry name" value="Calycin_like"/>
    <property type="match status" value="2"/>
</dbReference>
<feature type="domain" description="Lipocalin-like" evidence="2">
    <location>
        <begin position="159"/>
        <end position="280"/>
    </location>
</feature>
<feature type="chain" id="PRO_5003211027" description="Lipocalin-like domain-containing protein" evidence="1">
    <location>
        <begin position="21"/>
        <end position="285"/>
    </location>
</feature>
<dbReference type="STRING" id="693979.Bache_3232"/>
<dbReference type="EMBL" id="CP002352">
    <property type="protein sequence ID" value="ADV45156.1"/>
    <property type="molecule type" value="Genomic_DNA"/>
</dbReference>
<dbReference type="Proteomes" id="UP000008630">
    <property type="component" value="Chromosome"/>
</dbReference>
<dbReference type="RefSeq" id="WP_013548743.1">
    <property type="nucleotide sequence ID" value="NC_014933.1"/>
</dbReference>
<keyword evidence="1" id="KW-0732">Signal</keyword>
<evidence type="ECO:0000313" key="3">
    <source>
        <dbReference type="EMBL" id="ADV45156.1"/>
    </source>
</evidence>
<evidence type="ECO:0000259" key="2">
    <source>
        <dbReference type="Pfam" id="PF13944"/>
    </source>
</evidence>
<reference key="1">
    <citation type="submission" date="2010-11" db="EMBL/GenBank/DDBJ databases">
        <title>The complete genome of Bacteroides helcogenes P 36-108.</title>
        <authorList>
            <consortium name="US DOE Joint Genome Institute (JGI-PGF)"/>
            <person name="Lucas S."/>
            <person name="Copeland A."/>
            <person name="Lapidus A."/>
            <person name="Bruce D."/>
            <person name="Goodwin L."/>
            <person name="Pitluck S."/>
            <person name="Kyrpides N."/>
            <person name="Mavromatis K."/>
            <person name="Ivanova N."/>
            <person name="Zeytun A."/>
            <person name="Brettin T."/>
            <person name="Detter J.C."/>
            <person name="Tapia R."/>
            <person name="Han C."/>
            <person name="Land M."/>
            <person name="Hauser L."/>
            <person name="Markowitz V."/>
            <person name="Cheng J.-F."/>
            <person name="Hugenholtz P."/>
            <person name="Woyke T."/>
            <person name="Wu D."/>
            <person name="Gronow S."/>
            <person name="Wellnitz S."/>
            <person name="Brambilla E."/>
            <person name="Klenk H.-P."/>
            <person name="Eisen J.A."/>
        </authorList>
    </citation>
    <scope>NUCLEOTIDE SEQUENCE</scope>
    <source>
        <strain>P 36-108</strain>
    </source>
</reference>
<reference evidence="3 4" key="2">
    <citation type="journal article" date="2011" name="Stand. Genomic Sci.">
        <title>Complete genome sequence of Bacteroides helcogenes type strain (P 36-108).</title>
        <authorList>
            <person name="Pati A."/>
            <person name="Gronow S."/>
            <person name="Zeytun A."/>
            <person name="Lapidus A."/>
            <person name="Nolan M."/>
            <person name="Hammon N."/>
            <person name="Deshpande S."/>
            <person name="Cheng J.F."/>
            <person name="Tapia R."/>
            <person name="Han C."/>
            <person name="Goodwin L."/>
            <person name="Pitluck S."/>
            <person name="Liolios K."/>
            <person name="Pagani I."/>
            <person name="Ivanova N."/>
            <person name="Mavromatis K."/>
            <person name="Chen A."/>
            <person name="Palaniappan K."/>
            <person name="Land M."/>
            <person name="Hauser L."/>
            <person name="Chang Y.J."/>
            <person name="Jeffries C.D."/>
            <person name="Detter J.C."/>
            <person name="Brambilla E."/>
            <person name="Rohde M."/>
            <person name="Goker M."/>
            <person name="Woyke T."/>
            <person name="Bristow J."/>
            <person name="Eisen J.A."/>
            <person name="Markowitz V."/>
            <person name="Hugenholtz P."/>
            <person name="Kyrpides N.C."/>
            <person name="Klenk H.P."/>
            <person name="Lucas S."/>
        </authorList>
    </citation>
    <scope>NUCLEOTIDE SEQUENCE [LARGE SCALE GENOMIC DNA]</scope>
    <source>
        <strain evidence="4">ATCC 35417 / DSM 20613 / JCM 6297 / CCUG 15421 / P 36-108</strain>
    </source>
</reference>
<evidence type="ECO:0000256" key="1">
    <source>
        <dbReference type="SAM" id="SignalP"/>
    </source>
</evidence>